<dbReference type="FunCoup" id="G4T6H0">
    <property type="interactions" value="852"/>
</dbReference>
<evidence type="ECO:0000313" key="8">
    <source>
        <dbReference type="Proteomes" id="UP000007148"/>
    </source>
</evidence>
<evidence type="ECO:0000313" key="7">
    <source>
        <dbReference type="EMBL" id="CCA66885.1"/>
    </source>
</evidence>
<dbReference type="Proteomes" id="UP000007148">
    <property type="component" value="Unassembled WGS sequence"/>
</dbReference>
<keyword evidence="2" id="KW-0433">Leucine-rich repeat</keyword>
<dbReference type="OMA" id="PNYREYM"/>
<comment type="caution">
    <text evidence="7">The sequence shown here is derived from an EMBL/GenBank/DDBJ whole genome shotgun (WGS) entry which is preliminary data.</text>
</comment>
<dbReference type="PANTHER" id="PTHR10552">
    <property type="entry name" value="U2 SMALL NUCLEAR RIBONUCLEOPROTEIN A"/>
    <property type="match status" value="1"/>
</dbReference>
<dbReference type="OrthoDB" id="433501at2759"/>
<keyword evidence="4" id="KW-0539">Nucleus</keyword>
<dbReference type="PROSITE" id="PS51450">
    <property type="entry name" value="LRR"/>
    <property type="match status" value="2"/>
</dbReference>
<evidence type="ECO:0000256" key="2">
    <source>
        <dbReference type="ARBA" id="ARBA00022614"/>
    </source>
</evidence>
<dbReference type="InterPro" id="IPR032675">
    <property type="entry name" value="LRR_dom_sf"/>
</dbReference>
<dbReference type="Gene3D" id="3.80.10.10">
    <property type="entry name" value="Ribonuclease Inhibitor"/>
    <property type="match status" value="1"/>
</dbReference>
<dbReference type="GO" id="GO:0005686">
    <property type="term" value="C:U2 snRNP"/>
    <property type="evidence" value="ECO:0007669"/>
    <property type="project" value="TreeGrafter"/>
</dbReference>
<accession>G4T6H0</accession>
<comment type="subcellular location">
    <subcellularLocation>
        <location evidence="1">Nucleus</location>
    </subcellularLocation>
</comment>
<dbReference type="InParanoid" id="G4T6H0"/>
<evidence type="ECO:0000256" key="4">
    <source>
        <dbReference type="ARBA" id="ARBA00023242"/>
    </source>
</evidence>
<reference evidence="7 8" key="1">
    <citation type="journal article" date="2011" name="PLoS Pathog.">
        <title>Endophytic Life Strategies Decoded by Genome and Transcriptome Analyses of the Mutualistic Root Symbiont Piriformospora indica.</title>
        <authorList>
            <person name="Zuccaro A."/>
            <person name="Lahrmann U."/>
            <person name="Guldener U."/>
            <person name="Langen G."/>
            <person name="Pfiffi S."/>
            <person name="Biedenkopf D."/>
            <person name="Wong P."/>
            <person name="Samans B."/>
            <person name="Grimm C."/>
            <person name="Basiewicz M."/>
            <person name="Murat C."/>
            <person name="Martin F."/>
            <person name="Kogel K.H."/>
        </authorList>
    </citation>
    <scope>NUCLEOTIDE SEQUENCE [LARGE SCALE GENOMIC DNA]</scope>
    <source>
        <strain evidence="7 8">DSM 11827</strain>
    </source>
</reference>
<comment type="similarity">
    <text evidence="5">Belongs to the U2 small nuclear ribonucleoprotein A family.</text>
</comment>
<dbReference type="SUPFAM" id="SSF52058">
    <property type="entry name" value="L domain-like"/>
    <property type="match status" value="1"/>
</dbReference>
<name>G4T6H0_SERID</name>
<dbReference type="AlphaFoldDB" id="G4T6H0"/>
<dbReference type="InterPro" id="IPR001611">
    <property type="entry name" value="Leu-rich_rpt"/>
</dbReference>
<evidence type="ECO:0000256" key="3">
    <source>
        <dbReference type="ARBA" id="ARBA00022737"/>
    </source>
</evidence>
<evidence type="ECO:0000256" key="1">
    <source>
        <dbReference type="ARBA" id="ARBA00004123"/>
    </source>
</evidence>
<dbReference type="FunFam" id="3.80.10.10:FF:000026">
    <property type="entry name" value="U2 small nuclear ribonucleoprotein A"/>
    <property type="match status" value="1"/>
</dbReference>
<dbReference type="STRING" id="1109443.G4T6H0"/>
<dbReference type="EMBL" id="CAFZ01000007">
    <property type="protein sequence ID" value="CCA66885.1"/>
    <property type="molecule type" value="Genomic_DNA"/>
</dbReference>
<evidence type="ECO:0000256" key="5">
    <source>
        <dbReference type="ARBA" id="ARBA00024196"/>
    </source>
</evidence>
<dbReference type="HOGENOM" id="CLU_061027_1_0_1"/>
<dbReference type="PANTHER" id="PTHR10552:SF6">
    <property type="entry name" value="U2 SMALL NUCLEAR RIBONUCLEOPROTEIN A"/>
    <property type="match status" value="1"/>
</dbReference>
<organism evidence="7 8">
    <name type="scientific">Serendipita indica (strain DSM 11827)</name>
    <name type="common">Root endophyte fungus</name>
    <name type="synonym">Piriformospora indica</name>
    <dbReference type="NCBI Taxonomy" id="1109443"/>
    <lineage>
        <taxon>Eukaryota</taxon>
        <taxon>Fungi</taxon>
        <taxon>Dikarya</taxon>
        <taxon>Basidiomycota</taxon>
        <taxon>Agaricomycotina</taxon>
        <taxon>Agaricomycetes</taxon>
        <taxon>Sebacinales</taxon>
        <taxon>Serendipitaceae</taxon>
        <taxon>Serendipita</taxon>
    </lineage>
</organism>
<keyword evidence="3" id="KW-0677">Repeat</keyword>
<dbReference type="eggNOG" id="KOG1644">
    <property type="taxonomic scope" value="Eukaryota"/>
</dbReference>
<dbReference type="GO" id="GO:0030620">
    <property type="term" value="F:U2 snRNA binding"/>
    <property type="evidence" value="ECO:0007669"/>
    <property type="project" value="InterPro"/>
</dbReference>
<proteinExistence type="inferred from homology"/>
<evidence type="ECO:0000256" key="6">
    <source>
        <dbReference type="ARBA" id="ARBA00024238"/>
    </source>
</evidence>
<keyword evidence="8" id="KW-1185">Reference proteome</keyword>
<dbReference type="GO" id="GO:0000398">
    <property type="term" value="P:mRNA splicing, via spliceosome"/>
    <property type="evidence" value="ECO:0007669"/>
    <property type="project" value="InterPro"/>
</dbReference>
<gene>
    <name evidence="7" type="ORF">PIIN_00725</name>
</gene>
<protein>
    <recommendedName>
        <fullName evidence="6">U2 small nuclear ribonucleoprotein A'</fullName>
    </recommendedName>
</protein>
<dbReference type="InterPro" id="IPR044640">
    <property type="entry name" value="RU2A"/>
</dbReference>
<dbReference type="Pfam" id="PF14580">
    <property type="entry name" value="LRR_9"/>
    <property type="match status" value="1"/>
</dbReference>
<sequence>MKLTPELIAQATSSLNPLKERQLDLRGLQIPAIENLGATRDQHDSIDFTDNSISVLGNLPLVRRLRTLHLGNNRVMSISPNLHLSCPGLNTLVLTNNNIGQLGDLEPLRELRYLQYLSLIGNPVREQRYYREWLIFRCKSLRVLDFQRIRDKERKQAEALFLTADGLETALATQLAATVTTNAAKAAVAATLDEPRVGGASGVSTGKAGRLMTAEEKARIKAAIAKAASAEEIKQLERSLREGWVPDG</sequence>